<evidence type="ECO:0000259" key="3">
    <source>
        <dbReference type="PROSITE" id="PS50128"/>
    </source>
</evidence>
<dbReference type="GO" id="GO:0005634">
    <property type="term" value="C:nucleus"/>
    <property type="evidence" value="ECO:0007669"/>
    <property type="project" value="UniProtKB-ARBA"/>
</dbReference>
<feature type="compositionally biased region" description="Low complexity" evidence="2">
    <location>
        <begin position="431"/>
        <end position="443"/>
    </location>
</feature>
<dbReference type="SMART" id="SM00648">
    <property type="entry name" value="SWAP"/>
    <property type="match status" value="1"/>
</dbReference>
<keyword evidence="5" id="KW-1185">Reference proteome</keyword>
<dbReference type="eggNOG" id="KOG0007">
    <property type="taxonomic scope" value="Eukaryota"/>
</dbReference>
<dbReference type="InterPro" id="IPR000061">
    <property type="entry name" value="Surp"/>
</dbReference>
<dbReference type="Pfam" id="PF01805">
    <property type="entry name" value="Surp"/>
    <property type="match status" value="1"/>
</dbReference>
<keyword evidence="1" id="KW-0507">mRNA processing</keyword>
<feature type="region of interest" description="Disordered" evidence="2">
    <location>
        <begin position="81"/>
        <end position="121"/>
    </location>
</feature>
<dbReference type="Pfam" id="PF04818">
    <property type="entry name" value="CID"/>
    <property type="match status" value="1"/>
</dbReference>
<dbReference type="RefSeq" id="XP_010267778.1">
    <property type="nucleotide sequence ID" value="XM_010269476.2"/>
</dbReference>
<dbReference type="GO" id="GO:0006397">
    <property type="term" value="P:mRNA processing"/>
    <property type="evidence" value="ECO:0007669"/>
    <property type="project" value="UniProtKB-KW"/>
</dbReference>
<feature type="domain" description="CID" evidence="4">
    <location>
        <begin position="265"/>
        <end position="406"/>
    </location>
</feature>
<dbReference type="PROSITE" id="PS50128">
    <property type="entry name" value="SURP"/>
    <property type="match status" value="1"/>
</dbReference>
<feature type="compositionally biased region" description="Low complexity" evidence="2">
    <location>
        <begin position="467"/>
        <end position="477"/>
    </location>
</feature>
<dbReference type="AlphaFoldDB" id="A0A1U8AKE6"/>
<sequence>MDRQAHDYAAAMAYAQQQQQQAANIQQQQQFGFHPQHQKFPQQVHGPPFVPPHPSLQQFPFHRPLQQQQLHPHPHHLLHLRQQQQPPQAFPPHIPHHLVPSPFLGPFDSAPPPAAPPSDPELHKRIDKLVEYAAKNGPEFEAMIREKQRDNPAYGFLVGAEGHDYYRYKLWLTTSSSGAPFNPSFSSSSIPMMPPLNPMMNSSPLNPPPLNAPAAAAGILGAHQLHQPPFPPFYDHQQHVQPFSGQPRPDYDPLTNSFKGLSGPLPSDVAAELNNVLNNLNGTKESIKGAKIWFMQRSPFAPALAEALRDRVLVLDDSERQLHIIYLANDILFDSLQRRVNPCDLDNEALVFKPVLGSMLARIYHNPQNKEANQPKLQKILQFWASKEVYDHDTIYALEGEMIRLPGNSFSQPPKESSATLADPSSTAALQQQTPPQNLPQWQSDKPRSSVPGFPDEEQLDKQVPPTTVLQSSLSTSQFAPPVTQQFLSSSVPPGIYPPVTATPFVGSGPPPTPAQPANQPPASHLLPSSAVNIGEKAPPYPLFPPGLIPGMVKKMQIGSGVPYSPMSPLDIPTVIPPSTISPSDILERVSKYFKEIGEVNPSKGPMKPLDSNEEDDEYERQSPVRKGGACIPPPPSLNVDPETGTYADGSVERKPGSSGSGRLGLGATANPNEVSQYDDVYTSYRKQRSSNYHSSMSARAAAR</sequence>
<organism evidence="5 6">
    <name type="scientific">Nelumbo nucifera</name>
    <name type="common">Sacred lotus</name>
    <dbReference type="NCBI Taxonomy" id="4432"/>
    <lineage>
        <taxon>Eukaryota</taxon>
        <taxon>Viridiplantae</taxon>
        <taxon>Streptophyta</taxon>
        <taxon>Embryophyta</taxon>
        <taxon>Tracheophyta</taxon>
        <taxon>Spermatophyta</taxon>
        <taxon>Magnoliopsida</taxon>
        <taxon>Proteales</taxon>
        <taxon>Nelumbonaceae</taxon>
        <taxon>Nelumbo</taxon>
    </lineage>
</organism>
<evidence type="ECO:0000313" key="5">
    <source>
        <dbReference type="Proteomes" id="UP000189703"/>
    </source>
</evidence>
<evidence type="ECO:0000256" key="1">
    <source>
        <dbReference type="ARBA" id="ARBA00022664"/>
    </source>
</evidence>
<dbReference type="GO" id="GO:0003723">
    <property type="term" value="F:RNA binding"/>
    <property type="evidence" value="ECO:0007669"/>
    <property type="project" value="InterPro"/>
</dbReference>
<feature type="region of interest" description="Disordered" evidence="2">
    <location>
        <begin position="597"/>
        <end position="704"/>
    </location>
</feature>
<feature type="compositionally biased region" description="Pro residues" evidence="2">
    <location>
        <begin position="109"/>
        <end position="119"/>
    </location>
</feature>
<dbReference type="PROSITE" id="PS51391">
    <property type="entry name" value="CID"/>
    <property type="match status" value="1"/>
</dbReference>
<feature type="region of interest" description="Disordered" evidence="2">
    <location>
        <begin position="502"/>
        <end position="528"/>
    </location>
</feature>
<feature type="domain" description="SURP motif" evidence="3">
    <location>
        <begin position="125"/>
        <end position="169"/>
    </location>
</feature>
<evidence type="ECO:0000313" key="6">
    <source>
        <dbReference type="RefSeq" id="XP_010267777.1"/>
    </source>
</evidence>
<proteinExistence type="predicted"/>
<gene>
    <name evidence="6 7" type="primary">LOC104604907</name>
</gene>
<feature type="region of interest" description="Disordered" evidence="2">
    <location>
        <begin position="407"/>
        <end position="477"/>
    </location>
</feature>
<dbReference type="PANTHER" id="PTHR12323:SF0">
    <property type="entry name" value="CALCIUM HOMEOSTASIS ENDOPLASMIC RETICULUM PROTEIN"/>
    <property type="match status" value="1"/>
</dbReference>
<dbReference type="GO" id="GO:0048471">
    <property type="term" value="C:perinuclear region of cytoplasm"/>
    <property type="evidence" value="ECO:0000318"/>
    <property type="project" value="GO_Central"/>
</dbReference>
<dbReference type="InterPro" id="IPR008942">
    <property type="entry name" value="ENTH_VHS"/>
</dbReference>
<evidence type="ECO:0000256" key="2">
    <source>
        <dbReference type="SAM" id="MobiDB-lite"/>
    </source>
</evidence>
<dbReference type="InterPro" id="IPR035967">
    <property type="entry name" value="SWAP/Surp_sf"/>
</dbReference>
<dbReference type="GO" id="GO:0006874">
    <property type="term" value="P:intracellular calcium ion homeostasis"/>
    <property type="evidence" value="ECO:0000318"/>
    <property type="project" value="GO_Central"/>
</dbReference>
<evidence type="ECO:0000313" key="7">
    <source>
        <dbReference type="RefSeq" id="XP_010267778.1"/>
    </source>
</evidence>
<dbReference type="Pfam" id="PF25123">
    <property type="entry name" value="SWAP1_C"/>
    <property type="match status" value="1"/>
</dbReference>
<dbReference type="Gene3D" id="1.25.40.90">
    <property type="match status" value="1"/>
</dbReference>
<dbReference type="OMA" id="FFSPWEP"/>
<dbReference type="InterPro" id="IPR006569">
    <property type="entry name" value="CID_dom"/>
</dbReference>
<evidence type="ECO:0000259" key="4">
    <source>
        <dbReference type="PROSITE" id="PS51391"/>
    </source>
</evidence>
<name>A0A1U8AKE6_NELNU</name>
<dbReference type="SUPFAM" id="SSF109905">
    <property type="entry name" value="Surp module (SWAP domain)"/>
    <property type="match status" value="1"/>
</dbReference>
<dbReference type="Proteomes" id="UP000189703">
    <property type="component" value="Unplaced"/>
</dbReference>
<dbReference type="STRING" id="4432.A0A1U8AKE6"/>
<dbReference type="SMART" id="SM00582">
    <property type="entry name" value="RPR"/>
    <property type="match status" value="1"/>
</dbReference>
<feature type="compositionally biased region" description="Polar residues" evidence="2">
    <location>
        <begin position="408"/>
        <end position="430"/>
    </location>
</feature>
<dbReference type="GeneID" id="104604907"/>
<protein>
    <submittedName>
        <fullName evidence="6 7">Calcium homeostasis endoplasmic reticulum protein-like</fullName>
    </submittedName>
</protein>
<dbReference type="PANTHER" id="PTHR12323">
    <property type="entry name" value="SR-RELATED CTD ASSOCIATED FACTOR 6"/>
    <property type="match status" value="1"/>
</dbReference>
<reference evidence="6 7" key="1">
    <citation type="submission" date="2025-04" db="UniProtKB">
        <authorList>
            <consortium name="RefSeq"/>
        </authorList>
    </citation>
    <scope>IDENTIFICATION</scope>
</reference>
<dbReference type="OrthoDB" id="21470at2759"/>
<dbReference type="Gene3D" id="1.10.10.790">
    <property type="entry name" value="Surp module"/>
    <property type="match status" value="1"/>
</dbReference>
<accession>A0A1U8AKE6</accession>
<dbReference type="RefSeq" id="XP_010267777.1">
    <property type="nucleotide sequence ID" value="XM_010269475.2"/>
</dbReference>
<dbReference type="InterPro" id="IPR056922">
    <property type="entry name" value="SWAP1_C"/>
</dbReference>
<dbReference type="KEGG" id="nnu:104604907"/>